<dbReference type="SUPFAM" id="SSF55729">
    <property type="entry name" value="Acyl-CoA N-acyltransferases (Nat)"/>
    <property type="match status" value="1"/>
</dbReference>
<feature type="domain" description="N-acetyltransferase" evidence="1">
    <location>
        <begin position="7"/>
        <end position="154"/>
    </location>
</feature>
<dbReference type="Pfam" id="PF13673">
    <property type="entry name" value="Acetyltransf_10"/>
    <property type="match status" value="1"/>
</dbReference>
<dbReference type="AlphaFoldDB" id="A0A892ZHP1"/>
<evidence type="ECO:0000313" key="2">
    <source>
        <dbReference type="EMBL" id="QRQ81064.1"/>
    </source>
</evidence>
<dbReference type="GO" id="GO:0016747">
    <property type="term" value="F:acyltransferase activity, transferring groups other than amino-acyl groups"/>
    <property type="evidence" value="ECO:0007669"/>
    <property type="project" value="InterPro"/>
</dbReference>
<dbReference type="Proteomes" id="UP000653156">
    <property type="component" value="Chromosome"/>
</dbReference>
<dbReference type="KEGG" id="ptes:JQU52_10020"/>
<dbReference type="EMBL" id="CP069798">
    <property type="protein sequence ID" value="QRQ81064.1"/>
    <property type="molecule type" value="Genomic_DNA"/>
</dbReference>
<dbReference type="InterPro" id="IPR016181">
    <property type="entry name" value="Acyl_CoA_acyltransferase"/>
</dbReference>
<dbReference type="Gene3D" id="3.40.630.30">
    <property type="match status" value="1"/>
</dbReference>
<evidence type="ECO:0000259" key="1">
    <source>
        <dbReference type="PROSITE" id="PS51186"/>
    </source>
</evidence>
<dbReference type="PROSITE" id="PS51186">
    <property type="entry name" value="GNAT"/>
    <property type="match status" value="1"/>
</dbReference>
<evidence type="ECO:0000313" key="3">
    <source>
        <dbReference type="Proteomes" id="UP000653156"/>
    </source>
</evidence>
<reference evidence="2" key="1">
    <citation type="submission" date="2021-02" db="EMBL/GenBank/DDBJ databases">
        <title>Neisseriaceae sp. 26B isolated from the cloaca of a Common Toad-headed Turtle (Mesoclemmys nasuta).</title>
        <authorList>
            <person name="Spergser J."/>
            <person name="Busse H.-J."/>
        </authorList>
    </citation>
    <scope>NUCLEOTIDE SEQUENCE</scope>
    <source>
        <strain evidence="2">26B</strain>
    </source>
</reference>
<dbReference type="InterPro" id="IPR000182">
    <property type="entry name" value="GNAT_dom"/>
</dbReference>
<keyword evidence="3" id="KW-1185">Reference proteome</keyword>
<organism evidence="2 3">
    <name type="scientific">Paralysiella testudinis</name>
    <dbReference type="NCBI Taxonomy" id="2809020"/>
    <lineage>
        <taxon>Bacteria</taxon>
        <taxon>Pseudomonadati</taxon>
        <taxon>Pseudomonadota</taxon>
        <taxon>Betaproteobacteria</taxon>
        <taxon>Neisseriales</taxon>
        <taxon>Neisseriaceae</taxon>
        <taxon>Paralysiella</taxon>
    </lineage>
</organism>
<dbReference type="CDD" id="cd04301">
    <property type="entry name" value="NAT_SF"/>
    <property type="match status" value="1"/>
</dbReference>
<name>A0A892ZHP1_9NEIS</name>
<gene>
    <name evidence="2" type="ORF">JQU52_10020</name>
</gene>
<protein>
    <submittedName>
        <fullName evidence="2">GNAT family N-acetyltransferase</fullName>
    </submittedName>
</protein>
<sequence>MNTPSVFSIRPAQAADASVLSALACSLAHFYLTGTSPDLPTWLAESLSTEAFSQRLHNSDFQHWLGLYDNLTVGFIALYQGSHLYHLFVAEHWHGHGLAKQLWHTAQSHCPAASYTVRSSVFAVPVYQALGFQNSQPLQQKDGVCFQPMTWTAQAI</sequence>
<dbReference type="RefSeq" id="WP_230338347.1">
    <property type="nucleotide sequence ID" value="NZ_CP069798.1"/>
</dbReference>
<proteinExistence type="predicted"/>
<accession>A0A892ZHP1</accession>